<dbReference type="Proteomes" id="UP000193224">
    <property type="component" value="Unassembled WGS sequence"/>
</dbReference>
<dbReference type="AlphaFoldDB" id="A0A1X7BNK3"/>
<dbReference type="Pfam" id="PF07331">
    <property type="entry name" value="TctB"/>
    <property type="match status" value="1"/>
</dbReference>
<sequence>MDRRKIDIAMTSIFVIASVIILTNDNLSQGGVQTDLGSMFLPRLVALCIIVISATIGIQSILQLSRGEALTSEDRINTEGFDGVWIYVGNFVLYWFAVPYVGFLVATPIAMMVIAILLGGRNWVPIISMSLITPFAVFYLCREFLRVFLPTWSL</sequence>
<keyword evidence="1" id="KW-0812">Transmembrane</keyword>
<keyword evidence="4" id="KW-1185">Reference proteome</keyword>
<gene>
    <name evidence="3" type="ORF">ROA7745_01018</name>
</gene>
<evidence type="ECO:0000313" key="3">
    <source>
        <dbReference type="EMBL" id="SMC11207.1"/>
    </source>
</evidence>
<feature type="domain" description="DUF1468" evidence="2">
    <location>
        <begin position="13"/>
        <end position="150"/>
    </location>
</feature>
<dbReference type="EMBL" id="FWXB01000003">
    <property type="protein sequence ID" value="SMC11207.1"/>
    <property type="molecule type" value="Genomic_DNA"/>
</dbReference>
<dbReference type="RefSeq" id="WP_085799186.1">
    <property type="nucleotide sequence ID" value="NZ_FWXB01000003.1"/>
</dbReference>
<feature type="transmembrane region" description="Helical" evidence="1">
    <location>
        <begin position="123"/>
        <end position="141"/>
    </location>
</feature>
<protein>
    <submittedName>
        <fullName evidence="3">Tripartite tricarboxylate transporter TctB family protein</fullName>
    </submittedName>
</protein>
<keyword evidence="1" id="KW-1133">Transmembrane helix</keyword>
<dbReference type="OrthoDB" id="5431219at2"/>
<organism evidence="3 4">
    <name type="scientific">Roseovarius aestuarii</name>
    <dbReference type="NCBI Taxonomy" id="475083"/>
    <lineage>
        <taxon>Bacteria</taxon>
        <taxon>Pseudomonadati</taxon>
        <taxon>Pseudomonadota</taxon>
        <taxon>Alphaproteobacteria</taxon>
        <taxon>Rhodobacterales</taxon>
        <taxon>Roseobacteraceae</taxon>
        <taxon>Roseovarius</taxon>
    </lineage>
</organism>
<accession>A0A1X7BNK3</accession>
<evidence type="ECO:0000259" key="2">
    <source>
        <dbReference type="Pfam" id="PF07331"/>
    </source>
</evidence>
<feature type="transmembrane region" description="Helical" evidence="1">
    <location>
        <begin position="44"/>
        <end position="64"/>
    </location>
</feature>
<name>A0A1X7BNK3_9RHOB</name>
<feature type="transmembrane region" description="Helical" evidence="1">
    <location>
        <begin position="84"/>
        <end position="117"/>
    </location>
</feature>
<evidence type="ECO:0000256" key="1">
    <source>
        <dbReference type="SAM" id="Phobius"/>
    </source>
</evidence>
<keyword evidence="1" id="KW-0472">Membrane</keyword>
<dbReference type="InterPro" id="IPR009936">
    <property type="entry name" value="DUF1468"/>
</dbReference>
<reference evidence="3 4" key="1">
    <citation type="submission" date="2017-03" db="EMBL/GenBank/DDBJ databases">
        <authorList>
            <person name="Afonso C.L."/>
            <person name="Miller P.J."/>
            <person name="Scott M.A."/>
            <person name="Spackman E."/>
            <person name="Goraichik I."/>
            <person name="Dimitrov K.M."/>
            <person name="Suarez D.L."/>
            <person name="Swayne D.E."/>
        </authorList>
    </citation>
    <scope>NUCLEOTIDE SEQUENCE [LARGE SCALE GENOMIC DNA]</scope>
    <source>
        <strain evidence="3 4">CECT 7745</strain>
    </source>
</reference>
<proteinExistence type="predicted"/>
<evidence type="ECO:0000313" key="4">
    <source>
        <dbReference type="Proteomes" id="UP000193224"/>
    </source>
</evidence>